<dbReference type="PROSITE" id="PS50293">
    <property type="entry name" value="TPR_REGION"/>
    <property type="match status" value="1"/>
</dbReference>
<dbReference type="Pfam" id="PF13414">
    <property type="entry name" value="TPR_11"/>
    <property type="match status" value="1"/>
</dbReference>
<dbReference type="PANTHER" id="PTHR44943:SF4">
    <property type="entry name" value="TPR REPEAT-CONTAINING PROTEIN MJ0798"/>
    <property type="match status" value="1"/>
</dbReference>
<sequence>MTDINQEFQRALKFQKEGKLQEAESIYINILKSDSDHVASLINLGLIEQSQGKLEEATQFYKYAFQIDSNNISLLYLLARITQELNQLDEAINYWQKLVQLKPDGTLEFYGNIGNSLVQQGKFDEALNCFRDALKISPNSFQAHQAIGNLLIRKEQLLEAKLEFSKALEINPNYQTAKIWLTLVDKLLKGENIVSFNYQSTPIKFEITGKNLAVEIANVGGTFYELPELEFIRQNLKSSNPVIVDIGANTGNHLVYFAKIMQASKVIPIEFHPDILATLKKHISINQVSNIDLSILGYAIGENSGTSFIKEHPAKDLCLTEIDNNIINGTKVEVMTLDDLIKEKVDFIKVDVQGTEVKALTGAKNLISIYQPDMLVEVAKNHMKDFRKFLEAVKYQTVKAFDHGRYVNFYIQHTK</sequence>
<dbReference type="STRING" id="203124.Tery_1251"/>
<dbReference type="GO" id="GO:0032259">
    <property type="term" value="P:methylation"/>
    <property type="evidence" value="ECO:0007669"/>
    <property type="project" value="UniProtKB-KW"/>
</dbReference>
<dbReference type="InterPro" id="IPR011990">
    <property type="entry name" value="TPR-like_helical_dom_sf"/>
</dbReference>
<feature type="repeat" description="TPR" evidence="3">
    <location>
        <begin position="107"/>
        <end position="140"/>
    </location>
</feature>
<dbReference type="OrthoDB" id="5329963at2"/>
<gene>
    <name evidence="5" type="ordered locus">Tery_1251</name>
</gene>
<feature type="repeat" description="TPR" evidence="3">
    <location>
        <begin position="38"/>
        <end position="71"/>
    </location>
</feature>
<evidence type="ECO:0000259" key="4">
    <source>
        <dbReference type="Pfam" id="PF05050"/>
    </source>
</evidence>
<dbReference type="AlphaFoldDB" id="Q116H8"/>
<name>Q116H8_TRIEI</name>
<dbReference type="SUPFAM" id="SSF53335">
    <property type="entry name" value="S-adenosyl-L-methionine-dependent methyltransferases"/>
    <property type="match status" value="1"/>
</dbReference>
<evidence type="ECO:0000256" key="3">
    <source>
        <dbReference type="PROSITE-ProRule" id="PRU00339"/>
    </source>
</evidence>
<dbReference type="SUPFAM" id="SSF48452">
    <property type="entry name" value="TPR-like"/>
    <property type="match status" value="1"/>
</dbReference>
<protein>
    <submittedName>
        <fullName evidence="5">Methyltransferase FkbM family</fullName>
    </submittedName>
</protein>
<dbReference type="NCBIfam" id="TIGR01444">
    <property type="entry name" value="fkbM_fam"/>
    <property type="match status" value="1"/>
</dbReference>
<feature type="repeat" description="TPR" evidence="3">
    <location>
        <begin position="72"/>
        <end position="105"/>
    </location>
</feature>
<reference evidence="5" key="1">
    <citation type="submission" date="2006-06" db="EMBL/GenBank/DDBJ databases">
        <title>Complete sequence of Trichodesmium erythraeum IMS101.</title>
        <authorList>
            <consortium name="US DOE Joint Genome Institute"/>
            <person name="Copeland A."/>
            <person name="Lucas S."/>
            <person name="Lapidus A."/>
            <person name="Barry K."/>
            <person name="Detter J.C."/>
            <person name="Glavina del Rio T."/>
            <person name="Hammon N."/>
            <person name="Israni S."/>
            <person name="Dalin E."/>
            <person name="Tice H."/>
            <person name="Pitluck S."/>
            <person name="Kiss H."/>
            <person name="Munk A.C."/>
            <person name="Brettin T."/>
            <person name="Bruce D."/>
            <person name="Han C."/>
            <person name="Tapia R."/>
            <person name="Gilna P."/>
            <person name="Schmutz J."/>
            <person name="Larimer F."/>
            <person name="Land M."/>
            <person name="Hauser L."/>
            <person name="Kyrpides N."/>
            <person name="Kim E."/>
            <person name="Richardson P."/>
        </authorList>
    </citation>
    <scope>NUCLEOTIDE SEQUENCE [LARGE SCALE GENOMIC DNA]</scope>
    <source>
        <strain evidence="5">IMS101</strain>
    </source>
</reference>
<dbReference type="Pfam" id="PF14559">
    <property type="entry name" value="TPR_19"/>
    <property type="match status" value="1"/>
</dbReference>
<dbReference type="InterPro" id="IPR029063">
    <property type="entry name" value="SAM-dependent_MTases_sf"/>
</dbReference>
<evidence type="ECO:0000313" key="5">
    <source>
        <dbReference type="EMBL" id="ABG50596.1"/>
    </source>
</evidence>
<dbReference type="SMART" id="SM00028">
    <property type="entry name" value="TPR"/>
    <property type="match status" value="5"/>
</dbReference>
<organism evidence="5">
    <name type="scientific">Trichodesmium erythraeum (strain IMS101)</name>
    <dbReference type="NCBI Taxonomy" id="203124"/>
    <lineage>
        <taxon>Bacteria</taxon>
        <taxon>Bacillati</taxon>
        <taxon>Cyanobacteriota</taxon>
        <taxon>Cyanophyceae</taxon>
        <taxon>Oscillatoriophycideae</taxon>
        <taxon>Oscillatoriales</taxon>
        <taxon>Microcoleaceae</taxon>
        <taxon>Trichodesmium</taxon>
    </lineage>
</organism>
<keyword evidence="1" id="KW-0677">Repeat</keyword>
<dbReference type="HOGENOM" id="CLU_662123_0_0_3"/>
<dbReference type="eggNOG" id="COG0457">
    <property type="taxonomic scope" value="Bacteria"/>
</dbReference>
<feature type="domain" description="Methyltransferase FkbM" evidence="4">
    <location>
        <begin position="245"/>
        <end position="395"/>
    </location>
</feature>
<keyword evidence="5" id="KW-0489">Methyltransferase</keyword>
<keyword evidence="2 3" id="KW-0802">TPR repeat</keyword>
<dbReference type="GO" id="GO:0008168">
    <property type="term" value="F:methyltransferase activity"/>
    <property type="evidence" value="ECO:0007669"/>
    <property type="project" value="UniProtKB-KW"/>
</dbReference>
<dbReference type="InterPro" id="IPR006342">
    <property type="entry name" value="FkbM_mtfrase"/>
</dbReference>
<dbReference type="EMBL" id="CP000393">
    <property type="protein sequence ID" value="ABG50596.1"/>
    <property type="molecule type" value="Genomic_DNA"/>
</dbReference>
<dbReference type="KEGG" id="ter:Tery_1251"/>
<dbReference type="Pfam" id="PF05050">
    <property type="entry name" value="Methyltransf_21"/>
    <property type="match status" value="1"/>
</dbReference>
<dbReference type="PANTHER" id="PTHR44943">
    <property type="entry name" value="CELLULOSE SYNTHASE OPERON PROTEIN C"/>
    <property type="match status" value="1"/>
</dbReference>
<evidence type="ECO:0000256" key="1">
    <source>
        <dbReference type="ARBA" id="ARBA00022737"/>
    </source>
</evidence>
<keyword evidence="5" id="KW-0808">Transferase</keyword>
<dbReference type="InterPro" id="IPR019734">
    <property type="entry name" value="TPR_rpt"/>
</dbReference>
<accession>Q116H8</accession>
<dbReference type="eggNOG" id="COG0220">
    <property type="taxonomic scope" value="Bacteria"/>
</dbReference>
<evidence type="ECO:0000256" key="2">
    <source>
        <dbReference type="ARBA" id="ARBA00022803"/>
    </source>
</evidence>
<dbReference type="Gene3D" id="3.40.50.150">
    <property type="entry name" value="Vaccinia Virus protein VP39"/>
    <property type="match status" value="1"/>
</dbReference>
<dbReference type="Gene3D" id="1.25.40.10">
    <property type="entry name" value="Tetratricopeptide repeat domain"/>
    <property type="match status" value="2"/>
</dbReference>
<dbReference type="PROSITE" id="PS50005">
    <property type="entry name" value="TPR"/>
    <property type="match status" value="4"/>
</dbReference>
<proteinExistence type="predicted"/>
<dbReference type="InterPro" id="IPR051685">
    <property type="entry name" value="Ycf3/AcsC/BcsC/TPR_MFPF"/>
</dbReference>
<dbReference type="RefSeq" id="WP_011610975.1">
    <property type="nucleotide sequence ID" value="NC_008312.1"/>
</dbReference>
<feature type="repeat" description="TPR" evidence="3">
    <location>
        <begin position="141"/>
        <end position="174"/>
    </location>
</feature>